<evidence type="ECO:0000313" key="2">
    <source>
        <dbReference type="Proteomes" id="UP000887574"/>
    </source>
</evidence>
<evidence type="ECO:0000256" key="1">
    <source>
        <dbReference type="SAM" id="MobiDB-lite"/>
    </source>
</evidence>
<keyword evidence="2" id="KW-1185">Reference proteome</keyword>
<organism evidence="2 3">
    <name type="scientific">Ditylenchus dipsaci</name>
    <dbReference type="NCBI Taxonomy" id="166011"/>
    <lineage>
        <taxon>Eukaryota</taxon>
        <taxon>Metazoa</taxon>
        <taxon>Ecdysozoa</taxon>
        <taxon>Nematoda</taxon>
        <taxon>Chromadorea</taxon>
        <taxon>Rhabditida</taxon>
        <taxon>Tylenchina</taxon>
        <taxon>Tylenchomorpha</taxon>
        <taxon>Sphaerularioidea</taxon>
        <taxon>Anguinidae</taxon>
        <taxon>Anguininae</taxon>
        <taxon>Ditylenchus</taxon>
    </lineage>
</organism>
<evidence type="ECO:0000313" key="3">
    <source>
        <dbReference type="WBParaSite" id="jg9783"/>
    </source>
</evidence>
<feature type="region of interest" description="Disordered" evidence="1">
    <location>
        <begin position="41"/>
        <end position="68"/>
    </location>
</feature>
<name>A0A915ETY1_9BILA</name>
<sequence length="68" mass="7885">MKLPDITDQDLEDILHGQPFLDDQPDPEIINEDESIIARNSHRSQISERQKIQAGKQKRVEITESRFA</sequence>
<feature type="compositionally biased region" description="Basic and acidic residues" evidence="1">
    <location>
        <begin position="58"/>
        <end position="68"/>
    </location>
</feature>
<dbReference type="Proteomes" id="UP000887574">
    <property type="component" value="Unplaced"/>
</dbReference>
<dbReference type="WBParaSite" id="jg9783">
    <property type="protein sequence ID" value="jg9783"/>
    <property type="gene ID" value="jg9783"/>
</dbReference>
<protein>
    <submittedName>
        <fullName evidence="3">Uncharacterized protein</fullName>
    </submittedName>
</protein>
<accession>A0A915ETY1</accession>
<proteinExistence type="predicted"/>
<reference evidence="3" key="1">
    <citation type="submission" date="2022-11" db="UniProtKB">
        <authorList>
            <consortium name="WormBaseParasite"/>
        </authorList>
    </citation>
    <scope>IDENTIFICATION</scope>
</reference>
<dbReference type="AlphaFoldDB" id="A0A915ETY1"/>